<dbReference type="RefSeq" id="WP_379599277.1">
    <property type="nucleotide sequence ID" value="NZ_JBHUDE010000163.1"/>
</dbReference>
<dbReference type="Proteomes" id="UP001597221">
    <property type="component" value="Unassembled WGS sequence"/>
</dbReference>
<reference evidence="2" key="1">
    <citation type="journal article" date="2019" name="Int. J. Syst. Evol. Microbiol.">
        <title>The Global Catalogue of Microorganisms (GCM) 10K type strain sequencing project: providing services to taxonomists for standard genome sequencing and annotation.</title>
        <authorList>
            <consortium name="The Broad Institute Genomics Platform"/>
            <consortium name="The Broad Institute Genome Sequencing Center for Infectious Disease"/>
            <person name="Wu L."/>
            <person name="Ma J."/>
        </authorList>
    </citation>
    <scope>NUCLEOTIDE SEQUENCE [LARGE SCALE GENOMIC DNA]</scope>
    <source>
        <strain evidence="2">CGMCC 1.12376</strain>
    </source>
</reference>
<dbReference type="EMBL" id="JBHUDE010000163">
    <property type="protein sequence ID" value="MFD1609789.1"/>
    <property type="molecule type" value="Genomic_DNA"/>
</dbReference>
<organism evidence="1 2">
    <name type="scientific">Oceanobacillus luteolus</name>
    <dbReference type="NCBI Taxonomy" id="1274358"/>
    <lineage>
        <taxon>Bacteria</taxon>
        <taxon>Bacillati</taxon>
        <taxon>Bacillota</taxon>
        <taxon>Bacilli</taxon>
        <taxon>Bacillales</taxon>
        <taxon>Bacillaceae</taxon>
        <taxon>Oceanobacillus</taxon>
    </lineage>
</organism>
<gene>
    <name evidence="1" type="ORF">ACFSBH_19405</name>
</gene>
<accession>A0ABW4HVU5</accession>
<sequence length="290" mass="34217">MILNNSQLLKKVDDRLVQLLQVDEEFQAEFNQIQAYYLKKFIPIINDRDKKTFNAWLRKSMIEQFQNGYMMIEQYYNDENAYINEQLYTLPEGMFTENTPIILREMLQPLLDQGILLDEIVDTDTTSNLIVWAIEKYEDIRPLLKQTSFDLTCLGARQALRDKRKEFEFKTITLETEERKLGNIGDLIFINPQMYLTINHVSSNVEYWDIHYWSSNLRGIEKIGEALVLSDPDYIATKVKLSYHLSMLDFIPQEEITAIANHHINKLTDYAEADEIQYQLKLVSNFFSQI</sequence>
<name>A0ABW4HVU5_9BACI</name>
<keyword evidence="2" id="KW-1185">Reference proteome</keyword>
<proteinExistence type="predicted"/>
<protein>
    <submittedName>
        <fullName evidence="1">Uncharacterized protein</fullName>
    </submittedName>
</protein>
<evidence type="ECO:0000313" key="1">
    <source>
        <dbReference type="EMBL" id="MFD1609789.1"/>
    </source>
</evidence>
<comment type="caution">
    <text evidence="1">The sequence shown here is derived from an EMBL/GenBank/DDBJ whole genome shotgun (WGS) entry which is preliminary data.</text>
</comment>
<evidence type="ECO:0000313" key="2">
    <source>
        <dbReference type="Proteomes" id="UP001597221"/>
    </source>
</evidence>